<sequence length="261" mass="27780">MYPFAGLRDAWDELYSTIASSVGERYSDTPIALDWTLDSHDGWRHPHLALSQACGWPLITELRNSVRVLGAFEHLLDGAARHMYRSVIVARSAHVPNASTDRAAINSADSLSGCVSLHAAFGFAPGQWPGEVVLTGSHLASIDAVRGGSADVASIDALSWAYQQRLDPDRLDGLVVVQRGPLVPCLPLIVGGEADEALVAAWRSAFSAAMSNPSLARARSLLLIEGFVPLDLADYQSALATLAGAAAVHSDTRTLGRTKET</sequence>
<accession>A0A6J6NYL5</accession>
<dbReference type="Gene3D" id="3.40.190.10">
    <property type="entry name" value="Periplasmic binding protein-like II"/>
    <property type="match status" value="1"/>
</dbReference>
<dbReference type="EMBL" id="CAEZXM010000100">
    <property type="protein sequence ID" value="CAB4689363.1"/>
    <property type="molecule type" value="Genomic_DNA"/>
</dbReference>
<organism evidence="1">
    <name type="scientific">freshwater metagenome</name>
    <dbReference type="NCBI Taxonomy" id="449393"/>
    <lineage>
        <taxon>unclassified sequences</taxon>
        <taxon>metagenomes</taxon>
        <taxon>ecological metagenomes</taxon>
    </lineage>
</organism>
<evidence type="ECO:0000313" key="1">
    <source>
        <dbReference type="EMBL" id="CAB4689363.1"/>
    </source>
</evidence>
<name>A0A6J6NYL5_9ZZZZ</name>
<reference evidence="1" key="1">
    <citation type="submission" date="2020-05" db="EMBL/GenBank/DDBJ databases">
        <authorList>
            <person name="Chiriac C."/>
            <person name="Salcher M."/>
            <person name="Ghai R."/>
            <person name="Kavagutti S V."/>
        </authorList>
    </citation>
    <scope>NUCLEOTIDE SEQUENCE</scope>
</reference>
<dbReference type="PANTHER" id="PTHR35841:SF1">
    <property type="entry name" value="PHOSPHONATES-BINDING PERIPLASMIC PROTEIN"/>
    <property type="match status" value="1"/>
</dbReference>
<dbReference type="Pfam" id="PF12974">
    <property type="entry name" value="Phosphonate-bd"/>
    <property type="match status" value="1"/>
</dbReference>
<protein>
    <submittedName>
        <fullName evidence="1">Unannotated protein</fullName>
    </submittedName>
</protein>
<dbReference type="PANTHER" id="PTHR35841">
    <property type="entry name" value="PHOSPHONATES-BINDING PERIPLASMIC PROTEIN"/>
    <property type="match status" value="1"/>
</dbReference>
<gene>
    <name evidence="1" type="ORF">UFOPK2366_00662</name>
</gene>
<dbReference type="AlphaFoldDB" id="A0A6J6NYL5"/>
<proteinExistence type="predicted"/>